<evidence type="ECO:0000259" key="2">
    <source>
        <dbReference type="Pfam" id="PF26002"/>
    </source>
</evidence>
<keyword evidence="1" id="KW-0812">Transmembrane</keyword>
<dbReference type="Proteomes" id="UP000656319">
    <property type="component" value="Unassembled WGS sequence"/>
</dbReference>
<dbReference type="InterPro" id="IPR050739">
    <property type="entry name" value="MFP"/>
</dbReference>
<feature type="domain" description="AprE-like beta-barrel" evidence="2">
    <location>
        <begin position="281"/>
        <end position="384"/>
    </location>
</feature>
<dbReference type="PANTHER" id="PTHR30386:SF28">
    <property type="entry name" value="EXPORTED PROTEIN"/>
    <property type="match status" value="1"/>
</dbReference>
<gene>
    <name evidence="3" type="primary">cvaA</name>
    <name evidence="3" type="ORF">LMG27952_03443</name>
</gene>
<dbReference type="PRINTS" id="PR01490">
    <property type="entry name" value="RTXTOXIND"/>
</dbReference>
<reference evidence="3 4" key="1">
    <citation type="submission" date="2020-10" db="EMBL/GenBank/DDBJ databases">
        <authorList>
            <person name="Peeters C."/>
        </authorList>
    </citation>
    <scope>NUCLEOTIDE SEQUENCE [LARGE SCALE GENOMIC DNA]</scope>
    <source>
        <strain evidence="3 4">LMG 27952</strain>
    </source>
</reference>
<dbReference type="InterPro" id="IPR058982">
    <property type="entry name" value="Beta-barrel_AprE"/>
</dbReference>
<evidence type="ECO:0000313" key="3">
    <source>
        <dbReference type="EMBL" id="CAD6539052.1"/>
    </source>
</evidence>
<sequence>MEPTNLPGFQDIRWRWIAYCASATVLLGVAFAFTHEVELKQDVRCEVVAPNEIKVQGAGGLVSAIYIQPPVRVTAGQPLFRLERDISLASDGSRRTEFEAQVRDEERRAADARYVQRHTDLESRLATARANEASQRAQLIQLSAQAEQSVDLVNEAEKKLARLDSIQDYVMADRIEQARTELHQSRIARADVAARHQQAFAVLADLRNTQTTLAAQLQELDASHARDLQEADARFEQGRLDVTISAPKAGTVTFSRLVQGSTLQPSDVAMVIVTDDTQPLRAELRIPSRRRGFVHAGQTVRLKFDAFPYARFGSYEAKIASVSRTTVASATPPPEQSASSGNGASSDGGELYVAWVTLPGHTFAYGKQHYDILPGMQATASIVVERRTIAEWVFEPLFKIVRG</sequence>
<dbReference type="Pfam" id="PF26002">
    <property type="entry name" value="Beta-barrel_AprE"/>
    <property type="match status" value="1"/>
</dbReference>
<evidence type="ECO:0000256" key="1">
    <source>
        <dbReference type="SAM" id="Phobius"/>
    </source>
</evidence>
<dbReference type="EMBL" id="CAJHCQ010000008">
    <property type="protein sequence ID" value="CAD6539052.1"/>
    <property type="molecule type" value="Genomic_DNA"/>
</dbReference>
<proteinExistence type="predicted"/>
<keyword evidence="1" id="KW-0472">Membrane</keyword>
<dbReference type="Gene3D" id="2.40.30.170">
    <property type="match status" value="1"/>
</dbReference>
<feature type="transmembrane region" description="Helical" evidence="1">
    <location>
        <begin position="16"/>
        <end position="34"/>
    </location>
</feature>
<keyword evidence="1" id="KW-1133">Transmembrane helix</keyword>
<accession>A0ABN7HVL1</accession>
<protein>
    <submittedName>
        <fullName evidence="3">Colicin V secretion protein CvaA</fullName>
    </submittedName>
</protein>
<comment type="caution">
    <text evidence="3">The sequence shown here is derived from an EMBL/GenBank/DDBJ whole genome shotgun (WGS) entry which is preliminary data.</text>
</comment>
<keyword evidence="4" id="KW-1185">Reference proteome</keyword>
<dbReference type="PANTHER" id="PTHR30386">
    <property type="entry name" value="MEMBRANE FUSION SUBUNIT OF EMRAB-TOLC MULTIDRUG EFFLUX PUMP"/>
    <property type="match status" value="1"/>
</dbReference>
<organism evidence="3 4">
    <name type="scientific">Paraburkholderia hiiakae</name>
    <dbReference type="NCBI Taxonomy" id="1081782"/>
    <lineage>
        <taxon>Bacteria</taxon>
        <taxon>Pseudomonadati</taxon>
        <taxon>Pseudomonadota</taxon>
        <taxon>Betaproteobacteria</taxon>
        <taxon>Burkholderiales</taxon>
        <taxon>Burkholderiaceae</taxon>
        <taxon>Paraburkholderia</taxon>
    </lineage>
</organism>
<evidence type="ECO:0000313" key="4">
    <source>
        <dbReference type="Proteomes" id="UP000656319"/>
    </source>
</evidence>
<name>A0ABN7HVL1_9BURK</name>